<proteinExistence type="predicted"/>
<dbReference type="Proteomes" id="UP000184488">
    <property type="component" value="Unassembled WGS sequence"/>
</dbReference>
<dbReference type="EMBL" id="FQZI01000002">
    <property type="protein sequence ID" value="SHI65364.1"/>
    <property type="molecule type" value="Genomic_DNA"/>
</dbReference>
<reference evidence="2" key="1">
    <citation type="submission" date="2016-11" db="EMBL/GenBank/DDBJ databases">
        <authorList>
            <person name="Varghese N."/>
            <person name="Submissions S."/>
        </authorList>
    </citation>
    <scope>NUCLEOTIDE SEQUENCE [LARGE SCALE GENOMIC DNA]</scope>
    <source>
        <strain evidence="2">DSM 18829</strain>
    </source>
</reference>
<protein>
    <submittedName>
        <fullName evidence="1">Uncharacterized protein</fullName>
    </submittedName>
</protein>
<name>A0A1M6CX22_9FLAO</name>
<dbReference type="STRING" id="415425.SAMN05444363_1135"/>
<organism evidence="1 2">
    <name type="scientific">Flavobacterium terrae</name>
    <dbReference type="NCBI Taxonomy" id="415425"/>
    <lineage>
        <taxon>Bacteria</taxon>
        <taxon>Pseudomonadati</taxon>
        <taxon>Bacteroidota</taxon>
        <taxon>Flavobacteriia</taxon>
        <taxon>Flavobacteriales</taxon>
        <taxon>Flavobacteriaceae</taxon>
        <taxon>Flavobacterium</taxon>
    </lineage>
</organism>
<sequence>MKSLLILLTTIITSFLFGQNPQDKDLMKFLPKGYVLFEKIKGDLNKDGLDDIALIIKATDKSKIINDEYRGELDRNRRGIIILLNKKNRYELVTKNYNCFSSENEDGGVYFAPELSVEIKKGNLYVHYGHGRYGFWKYTFRLKNLDLELIGYDSTNGGAVIESETSINFLSKKKLERINVNHESEGGDEVFRETWSKIKSNKIIKLSEIVDFDNLEFQ</sequence>
<dbReference type="RefSeq" id="WP_073309408.1">
    <property type="nucleotide sequence ID" value="NZ_FQZI01000002.1"/>
</dbReference>
<evidence type="ECO:0000313" key="2">
    <source>
        <dbReference type="Proteomes" id="UP000184488"/>
    </source>
</evidence>
<accession>A0A1M6CX22</accession>
<dbReference type="AlphaFoldDB" id="A0A1M6CX22"/>
<keyword evidence="2" id="KW-1185">Reference proteome</keyword>
<gene>
    <name evidence="1" type="ORF">SAMN05444363_1135</name>
</gene>
<evidence type="ECO:0000313" key="1">
    <source>
        <dbReference type="EMBL" id="SHI65364.1"/>
    </source>
</evidence>
<dbReference type="OrthoDB" id="86940at2"/>